<dbReference type="Proteomes" id="UP000053477">
    <property type="component" value="Unassembled WGS sequence"/>
</dbReference>
<dbReference type="InParanoid" id="A0A0H2RKM8"/>
<organism evidence="2 3">
    <name type="scientific">Schizopora paradoxa</name>
    <dbReference type="NCBI Taxonomy" id="27342"/>
    <lineage>
        <taxon>Eukaryota</taxon>
        <taxon>Fungi</taxon>
        <taxon>Dikarya</taxon>
        <taxon>Basidiomycota</taxon>
        <taxon>Agaricomycotina</taxon>
        <taxon>Agaricomycetes</taxon>
        <taxon>Hymenochaetales</taxon>
        <taxon>Schizoporaceae</taxon>
        <taxon>Schizopora</taxon>
    </lineage>
</organism>
<evidence type="ECO:0000313" key="3">
    <source>
        <dbReference type="Proteomes" id="UP000053477"/>
    </source>
</evidence>
<accession>A0A0H2RKM8</accession>
<evidence type="ECO:0000256" key="1">
    <source>
        <dbReference type="SAM" id="MobiDB-lite"/>
    </source>
</evidence>
<evidence type="ECO:0000313" key="2">
    <source>
        <dbReference type="EMBL" id="KLO09988.1"/>
    </source>
</evidence>
<dbReference type="AlphaFoldDB" id="A0A0H2RKM8"/>
<feature type="region of interest" description="Disordered" evidence="1">
    <location>
        <begin position="1"/>
        <end position="74"/>
    </location>
</feature>
<sequence>MRSVQQIQSLRKWLPPDSPRSKKAASQPREEEKSKEVRPATRPTWPSPEAGCIRASPRPLSPSIRRGENSAGSAEFSCLRPPIICLLRYGRLAFCHVPSSYAFNLAPRCLLARVSPLFSIAIVLELTVHLN</sequence>
<name>A0A0H2RKM8_9AGAM</name>
<reference evidence="2 3" key="1">
    <citation type="submission" date="2015-04" db="EMBL/GenBank/DDBJ databases">
        <title>Complete genome sequence of Schizopora paradoxa KUC8140, a cosmopolitan wood degrader in East Asia.</title>
        <authorList>
            <consortium name="DOE Joint Genome Institute"/>
            <person name="Min B."/>
            <person name="Park H."/>
            <person name="Jang Y."/>
            <person name="Kim J.-J."/>
            <person name="Kim K.H."/>
            <person name="Pangilinan J."/>
            <person name="Lipzen A."/>
            <person name="Riley R."/>
            <person name="Grigoriev I.V."/>
            <person name="Spatafora J.W."/>
            <person name="Choi I.-G."/>
        </authorList>
    </citation>
    <scope>NUCLEOTIDE SEQUENCE [LARGE SCALE GENOMIC DNA]</scope>
    <source>
        <strain evidence="2 3">KUC8140</strain>
    </source>
</reference>
<proteinExistence type="predicted"/>
<keyword evidence="3" id="KW-1185">Reference proteome</keyword>
<protein>
    <submittedName>
        <fullName evidence="2">Uncharacterized protein</fullName>
    </submittedName>
</protein>
<feature type="compositionally biased region" description="Basic and acidic residues" evidence="1">
    <location>
        <begin position="28"/>
        <end position="39"/>
    </location>
</feature>
<dbReference type="EMBL" id="KQ086039">
    <property type="protein sequence ID" value="KLO09988.1"/>
    <property type="molecule type" value="Genomic_DNA"/>
</dbReference>
<gene>
    <name evidence="2" type="ORF">SCHPADRAFT_539968</name>
</gene>